<proteinExistence type="predicted"/>
<gene>
    <name evidence="1" type="ORF">SAMN05444682_1188</name>
</gene>
<dbReference type="InterPro" id="IPR046233">
    <property type="entry name" value="DUF6266"/>
</dbReference>
<dbReference type="OrthoDB" id="665435at2"/>
<organism evidence="1 2">
    <name type="scientific">Parapedobacter indicus</name>
    <dbReference type="NCBI Taxonomy" id="1477437"/>
    <lineage>
        <taxon>Bacteria</taxon>
        <taxon>Pseudomonadati</taxon>
        <taxon>Bacteroidota</taxon>
        <taxon>Sphingobacteriia</taxon>
        <taxon>Sphingobacteriales</taxon>
        <taxon>Sphingobacteriaceae</taxon>
        <taxon>Parapedobacter</taxon>
    </lineage>
</organism>
<dbReference type="RefSeq" id="WP_090632535.1">
    <property type="nucleotide sequence ID" value="NZ_FOQO01000018.1"/>
</dbReference>
<accession>A0A1I3VPB0</accession>
<name>A0A1I3VPB0_9SPHI</name>
<sequence length="213" mass="23793">MGVIRRGANGGFKGKAGSVIGSSWKSIDYIKGLYKKRTKPATEEQLMQQAKFTLLMRFLLPLKVFIRIGYGQRKTDTHTPMNVAFQENLDRTIAGDYPDYTLDYSQVRIAEGYSGGTTESATAVDGVLTVTWDTVQNTMYEQKEDDLMYIVLYHPGIDQFLTAPTPPQRADGTVDITLPNHFQTGQGHVWLFTADRKGRNVSRSVYLGEVALA</sequence>
<dbReference type="Proteomes" id="UP000198670">
    <property type="component" value="Unassembled WGS sequence"/>
</dbReference>
<reference evidence="1 2" key="1">
    <citation type="submission" date="2016-10" db="EMBL/GenBank/DDBJ databases">
        <authorList>
            <person name="de Groot N.N."/>
        </authorList>
    </citation>
    <scope>NUCLEOTIDE SEQUENCE [LARGE SCALE GENOMIC DNA]</scope>
    <source>
        <strain evidence="1 2">RK1</strain>
    </source>
</reference>
<dbReference type="EMBL" id="FOQO01000018">
    <property type="protein sequence ID" value="SFJ96146.1"/>
    <property type="molecule type" value="Genomic_DNA"/>
</dbReference>
<dbReference type="AlphaFoldDB" id="A0A1I3VPB0"/>
<protein>
    <submittedName>
        <fullName evidence="1">Uncharacterized protein</fullName>
    </submittedName>
</protein>
<keyword evidence="2" id="KW-1185">Reference proteome</keyword>
<evidence type="ECO:0000313" key="2">
    <source>
        <dbReference type="Proteomes" id="UP000198670"/>
    </source>
</evidence>
<dbReference type="STRING" id="1477437.SAMN05444682_1188"/>
<evidence type="ECO:0000313" key="1">
    <source>
        <dbReference type="EMBL" id="SFJ96146.1"/>
    </source>
</evidence>
<dbReference type="Pfam" id="PF19781">
    <property type="entry name" value="DUF6266"/>
    <property type="match status" value="1"/>
</dbReference>